<gene>
    <name evidence="1" type="ORF">AVDCRST_MAG56-7009</name>
</gene>
<accession>A0A6J4L9L4</accession>
<dbReference type="AlphaFoldDB" id="A0A6J4L9L4"/>
<evidence type="ECO:0000313" key="1">
    <source>
        <dbReference type="EMBL" id="CAA9322889.1"/>
    </source>
</evidence>
<proteinExistence type="predicted"/>
<dbReference type="EMBL" id="CADCTQ010000582">
    <property type="protein sequence ID" value="CAA9322889.1"/>
    <property type="molecule type" value="Genomic_DNA"/>
</dbReference>
<sequence length="171" mass="19452">MYRIVLCLLLACVTIFPVHGQKIGREAFFNNFNKVLSKNLVSNLQHERDFDTICVSTMVGIKFKVTVQGKLDTVIASKGTPKMLEQTLRRILEKTFADLASRKVLLTLPKSETFILPIFFSINRYDCKQILTVSKLRENISNMFEFPDTAKKRIISGTLLNTVVVDSFSDI</sequence>
<protein>
    <submittedName>
        <fullName evidence="1">Uncharacterized protein</fullName>
    </submittedName>
</protein>
<organism evidence="1">
    <name type="scientific">uncultured Cytophagales bacterium</name>
    <dbReference type="NCBI Taxonomy" id="158755"/>
    <lineage>
        <taxon>Bacteria</taxon>
        <taxon>Pseudomonadati</taxon>
        <taxon>Bacteroidota</taxon>
        <taxon>Sphingobacteriia</taxon>
        <taxon>Sphingobacteriales</taxon>
        <taxon>environmental samples</taxon>
    </lineage>
</organism>
<reference evidence="1" key="1">
    <citation type="submission" date="2020-02" db="EMBL/GenBank/DDBJ databases">
        <authorList>
            <person name="Meier V. D."/>
        </authorList>
    </citation>
    <scope>NUCLEOTIDE SEQUENCE</scope>
    <source>
        <strain evidence="1">AVDCRST_MAG56</strain>
    </source>
</reference>
<name>A0A6J4L9L4_9SPHI</name>